<gene>
    <name evidence="1" type="ORF">AFUS01_LOCUS23678</name>
</gene>
<dbReference type="Proteomes" id="UP000708208">
    <property type="component" value="Unassembled WGS sequence"/>
</dbReference>
<accession>A0A8J2K8Q3</accession>
<evidence type="ECO:0000313" key="1">
    <source>
        <dbReference type="EMBL" id="CAG7785026.1"/>
    </source>
</evidence>
<keyword evidence="2" id="KW-1185">Reference proteome</keyword>
<reference evidence="1" key="1">
    <citation type="submission" date="2021-06" db="EMBL/GenBank/DDBJ databases">
        <authorList>
            <person name="Hodson N. C."/>
            <person name="Mongue J. A."/>
            <person name="Jaron S. K."/>
        </authorList>
    </citation>
    <scope>NUCLEOTIDE SEQUENCE</scope>
</reference>
<evidence type="ECO:0000313" key="2">
    <source>
        <dbReference type="Proteomes" id="UP000708208"/>
    </source>
</evidence>
<dbReference type="AlphaFoldDB" id="A0A8J2K8Q3"/>
<organism evidence="1 2">
    <name type="scientific">Allacma fusca</name>
    <dbReference type="NCBI Taxonomy" id="39272"/>
    <lineage>
        <taxon>Eukaryota</taxon>
        <taxon>Metazoa</taxon>
        <taxon>Ecdysozoa</taxon>
        <taxon>Arthropoda</taxon>
        <taxon>Hexapoda</taxon>
        <taxon>Collembola</taxon>
        <taxon>Symphypleona</taxon>
        <taxon>Sminthuridae</taxon>
        <taxon>Allacma</taxon>
    </lineage>
</organism>
<protein>
    <submittedName>
        <fullName evidence="1">Uncharacterized protein</fullName>
    </submittedName>
</protein>
<sequence length="71" mass="8239">MFLITACTDGRQTDVKKFHHDKNINGYQNTATVWQGKVHEFLVNQFPIPLALVLKPDIRLTSYNLELPRLE</sequence>
<proteinExistence type="predicted"/>
<name>A0A8J2K8Q3_9HEXA</name>
<dbReference type="EMBL" id="CAJVCH010287387">
    <property type="protein sequence ID" value="CAG7785026.1"/>
    <property type="molecule type" value="Genomic_DNA"/>
</dbReference>
<comment type="caution">
    <text evidence="1">The sequence shown here is derived from an EMBL/GenBank/DDBJ whole genome shotgun (WGS) entry which is preliminary data.</text>
</comment>